<dbReference type="PANTHER" id="PTHR30153:SF2">
    <property type="entry name" value="REPLICATIVE DNA HELICASE"/>
    <property type="match status" value="1"/>
</dbReference>
<feature type="compositionally biased region" description="Basic and acidic residues" evidence="3">
    <location>
        <begin position="570"/>
        <end position="579"/>
    </location>
</feature>
<dbReference type="InterPro" id="IPR016136">
    <property type="entry name" value="DNA_helicase_N/primase_C"/>
</dbReference>
<evidence type="ECO:0000259" key="4">
    <source>
        <dbReference type="Pfam" id="PF00772"/>
    </source>
</evidence>
<keyword evidence="2" id="KW-0238">DNA-binding</keyword>
<gene>
    <name evidence="5" type="ORF">NMN56_039290</name>
</gene>
<reference evidence="5 6" key="1">
    <citation type="submission" date="2023-05" db="EMBL/GenBank/DDBJ databases">
        <title>Streptantibioticus silvisoli sp. nov., acidotolerant actinomycetes 1 from pine litter.</title>
        <authorList>
            <person name="Swiecimska M."/>
            <person name="Golinska P."/>
            <person name="Sangal V."/>
            <person name="Wachnowicz B."/>
            <person name="Goodfellow M."/>
        </authorList>
    </citation>
    <scope>NUCLEOTIDE SEQUENCE [LARGE SCALE GENOMIC DNA]</scope>
    <source>
        <strain evidence="5 6">DSM 42109</strain>
    </source>
</reference>
<dbReference type="RefSeq" id="WP_274038993.1">
    <property type="nucleotide sequence ID" value="NZ_JANCPR020000069.1"/>
</dbReference>
<dbReference type="SUPFAM" id="SSF48024">
    <property type="entry name" value="N-terminal domain of DnaB helicase"/>
    <property type="match status" value="1"/>
</dbReference>
<keyword evidence="1" id="KW-0235">DNA replication</keyword>
<evidence type="ECO:0000313" key="6">
    <source>
        <dbReference type="Proteomes" id="UP001214441"/>
    </source>
</evidence>
<dbReference type="Pfam" id="PF13481">
    <property type="entry name" value="AAA_25"/>
    <property type="match status" value="1"/>
</dbReference>
<feature type="region of interest" description="Disordered" evidence="3">
    <location>
        <begin position="570"/>
        <end position="595"/>
    </location>
</feature>
<dbReference type="InterPro" id="IPR007693">
    <property type="entry name" value="DNA_helicase_DnaB-like_N"/>
</dbReference>
<name>A0ABT7A999_9ACTN</name>
<protein>
    <submittedName>
        <fullName evidence="5">AAA family ATPase</fullName>
    </submittedName>
</protein>
<dbReference type="EMBL" id="JANCPR020000069">
    <property type="protein sequence ID" value="MDJ1137901.1"/>
    <property type="molecule type" value="Genomic_DNA"/>
</dbReference>
<dbReference type="SUPFAM" id="SSF52540">
    <property type="entry name" value="P-loop containing nucleoside triphosphate hydrolases"/>
    <property type="match status" value="1"/>
</dbReference>
<dbReference type="Gene3D" id="3.40.50.300">
    <property type="entry name" value="P-loop containing nucleotide triphosphate hydrolases"/>
    <property type="match status" value="1"/>
</dbReference>
<evidence type="ECO:0000256" key="2">
    <source>
        <dbReference type="ARBA" id="ARBA00023125"/>
    </source>
</evidence>
<comment type="caution">
    <text evidence="5">The sequence shown here is derived from an EMBL/GenBank/DDBJ whole genome shotgun (WGS) entry which is preliminary data.</text>
</comment>
<evidence type="ECO:0000256" key="1">
    <source>
        <dbReference type="ARBA" id="ARBA00022705"/>
    </source>
</evidence>
<dbReference type="Gene3D" id="1.10.860.10">
    <property type="entry name" value="DNAb Helicase, Chain A"/>
    <property type="match status" value="1"/>
</dbReference>
<sequence>MEHVRHRTPHAPADEDPLTRPTPRDVEAEALMTGVIMFSAQAYADCAEIITRDDIYLPAHQLIWDTVGGMIASGRDLHPVTVKAEIGKTKRLRGVDGGRLIDALSRETITASMAGAFAEQVANTARLRRHQEHATRVHAAVLRGEQADVLDQMHAEFQRTETARTTADPGHLTTALLDWPSFFATDFDTVQLLPGRLLAPGQQITLIGDGKAGKSLFTQEWCWRMATGQSFLGDKPQDPIPVLYVDAENGQEQIQERFRSYGAGPETMGLLRYASFPHIRPLDTAAGGADLLALAQTAGAQVVVLDTVSRFISGEENSSDTWLALYRHTLLPLKRAGIASVRLDHFGKDSTRGGRGSSAKTQDVDHVWELSGQGGGTLVLKRTHTRTGIGADHFTILRRALRDGDAWRAGGTQHVLMTWEDEPTSGLAAVPGTVEHIVASLDAAGIPDGAGNRVVRQALAERQIPGGSDKIAEAVRRRKARTEMPGIDVSGNRSADRSGPRFPETFPGTHPGTEETPGQTFPGNVPERSGTPPVPTVPPSKRGNGRGTPEQVHPEKPLCTVCETTLDPDWASRGHDTHIGCDPTTGSYPPPEPGP</sequence>
<feature type="region of interest" description="Disordered" evidence="3">
    <location>
        <begin position="1"/>
        <end position="22"/>
    </location>
</feature>
<accession>A0ABT7A999</accession>
<dbReference type="PANTHER" id="PTHR30153">
    <property type="entry name" value="REPLICATIVE DNA HELICASE DNAB"/>
    <property type="match status" value="1"/>
</dbReference>
<evidence type="ECO:0000313" key="5">
    <source>
        <dbReference type="EMBL" id="MDJ1137901.1"/>
    </source>
</evidence>
<feature type="region of interest" description="Disordered" evidence="3">
    <location>
        <begin position="477"/>
        <end position="555"/>
    </location>
</feature>
<proteinExistence type="predicted"/>
<evidence type="ECO:0000256" key="3">
    <source>
        <dbReference type="SAM" id="MobiDB-lite"/>
    </source>
</evidence>
<dbReference type="InterPro" id="IPR027417">
    <property type="entry name" value="P-loop_NTPase"/>
</dbReference>
<dbReference type="Proteomes" id="UP001214441">
    <property type="component" value="Unassembled WGS sequence"/>
</dbReference>
<keyword evidence="6" id="KW-1185">Reference proteome</keyword>
<organism evidence="5 6">
    <name type="scientific">Streptomyces iconiensis</name>
    <dbReference type="NCBI Taxonomy" id="1384038"/>
    <lineage>
        <taxon>Bacteria</taxon>
        <taxon>Bacillati</taxon>
        <taxon>Actinomycetota</taxon>
        <taxon>Actinomycetes</taxon>
        <taxon>Kitasatosporales</taxon>
        <taxon>Streptomycetaceae</taxon>
        <taxon>Streptomyces</taxon>
    </lineage>
</organism>
<feature type="domain" description="DNA helicase DnaB-like N-terminal" evidence="4">
    <location>
        <begin position="23"/>
        <end position="122"/>
    </location>
</feature>
<dbReference type="Pfam" id="PF00772">
    <property type="entry name" value="DnaB"/>
    <property type="match status" value="1"/>
</dbReference>
<dbReference type="InterPro" id="IPR036185">
    <property type="entry name" value="DNA_heli_DnaB-like_N_sf"/>
</dbReference>